<feature type="active site" description="Proton donor" evidence="4">
    <location>
        <position position="315"/>
    </location>
</feature>
<feature type="domain" description="Glycoside hydrolase family 20 catalytic" evidence="5">
    <location>
        <begin position="176"/>
        <end position="440"/>
    </location>
</feature>
<dbReference type="SUPFAM" id="SSF55545">
    <property type="entry name" value="beta-N-acetylhexosaminidase-like domain"/>
    <property type="match status" value="1"/>
</dbReference>
<dbReference type="GO" id="GO:0005975">
    <property type="term" value="P:carbohydrate metabolic process"/>
    <property type="evidence" value="ECO:0007669"/>
    <property type="project" value="InterPro"/>
</dbReference>
<dbReference type="Gene3D" id="3.30.379.10">
    <property type="entry name" value="Chitobiase/beta-hexosaminidase domain 2-like"/>
    <property type="match status" value="1"/>
</dbReference>
<organism evidence="7 8">
    <name type="scientific">Cohnella zeiphila</name>
    <dbReference type="NCBI Taxonomy" id="2761120"/>
    <lineage>
        <taxon>Bacteria</taxon>
        <taxon>Bacillati</taxon>
        <taxon>Bacillota</taxon>
        <taxon>Bacilli</taxon>
        <taxon>Bacillales</taxon>
        <taxon>Paenibacillaceae</taxon>
        <taxon>Cohnella</taxon>
    </lineage>
</organism>
<comment type="similarity">
    <text evidence="1">Belongs to the glycosyl hydrolase 20 family.</text>
</comment>
<dbReference type="PANTHER" id="PTHR21040:SF8">
    <property type="entry name" value="BCDNA.GH04120"/>
    <property type="match status" value="1"/>
</dbReference>
<proteinExistence type="inferred from homology"/>
<dbReference type="InterPro" id="IPR015882">
    <property type="entry name" value="HEX_bac_N"/>
</dbReference>
<protein>
    <submittedName>
        <fullName evidence="7">Family 20 glycosylhydrolase</fullName>
    </submittedName>
</protein>
<dbReference type="Pfam" id="PF00728">
    <property type="entry name" value="Glyco_hydro_20"/>
    <property type="match status" value="1"/>
</dbReference>
<keyword evidence="8" id="KW-1185">Reference proteome</keyword>
<evidence type="ECO:0000259" key="5">
    <source>
        <dbReference type="Pfam" id="PF00728"/>
    </source>
</evidence>
<dbReference type="PANTHER" id="PTHR21040">
    <property type="entry name" value="BCDNA.GH04120"/>
    <property type="match status" value="1"/>
</dbReference>
<evidence type="ECO:0000256" key="4">
    <source>
        <dbReference type="PIRSR" id="PIRSR625705-1"/>
    </source>
</evidence>
<dbReference type="PRINTS" id="PR00738">
    <property type="entry name" value="GLHYDRLASE20"/>
</dbReference>
<dbReference type="Proteomes" id="UP000564644">
    <property type="component" value="Unassembled WGS sequence"/>
</dbReference>
<dbReference type="InterPro" id="IPR029018">
    <property type="entry name" value="Hex-like_dom2"/>
</dbReference>
<evidence type="ECO:0000313" key="8">
    <source>
        <dbReference type="Proteomes" id="UP000564644"/>
    </source>
</evidence>
<feature type="domain" description="Beta-hexosaminidase bacterial type N-terminal" evidence="6">
    <location>
        <begin position="119"/>
        <end position="170"/>
    </location>
</feature>
<dbReference type="RefSeq" id="WP_185127591.1">
    <property type="nucleotide sequence ID" value="NZ_JACJVO010000003.1"/>
</dbReference>
<dbReference type="Pfam" id="PF02838">
    <property type="entry name" value="Glyco_hydro_20b"/>
    <property type="match status" value="1"/>
</dbReference>
<dbReference type="InterPro" id="IPR017853">
    <property type="entry name" value="GH"/>
</dbReference>
<dbReference type="GO" id="GO:0004563">
    <property type="term" value="F:beta-N-acetylhexosaminidase activity"/>
    <property type="evidence" value="ECO:0007669"/>
    <property type="project" value="InterPro"/>
</dbReference>
<accession>A0A7X0SHG4</accession>
<dbReference type="InterPro" id="IPR025705">
    <property type="entry name" value="Beta_hexosaminidase_sua/sub"/>
</dbReference>
<name>A0A7X0SHG4_9BACL</name>
<evidence type="ECO:0000313" key="7">
    <source>
        <dbReference type="EMBL" id="MBB6729926.1"/>
    </source>
</evidence>
<comment type="caution">
    <text evidence="7">The sequence shown here is derived from an EMBL/GenBank/DDBJ whole genome shotgun (WGS) entry which is preliminary data.</text>
</comment>
<keyword evidence="3" id="KW-0326">Glycosidase</keyword>
<dbReference type="AlphaFoldDB" id="A0A7X0SHG4"/>
<reference evidence="7 8" key="1">
    <citation type="submission" date="2020-08" db="EMBL/GenBank/DDBJ databases">
        <title>Cohnella phylogeny.</title>
        <authorList>
            <person name="Dunlap C."/>
        </authorList>
    </citation>
    <scope>NUCLEOTIDE SEQUENCE [LARGE SCALE GENOMIC DNA]</scope>
    <source>
        <strain evidence="7 8">CBP 2801</strain>
    </source>
</reference>
<evidence type="ECO:0000256" key="3">
    <source>
        <dbReference type="ARBA" id="ARBA00023295"/>
    </source>
</evidence>
<dbReference type="Gene3D" id="3.20.20.80">
    <property type="entry name" value="Glycosidases"/>
    <property type="match status" value="1"/>
</dbReference>
<dbReference type="InterPro" id="IPR015883">
    <property type="entry name" value="Glyco_hydro_20_cat"/>
</dbReference>
<sequence>MFTTLPLVQRVLPREGETYEPASNSPMILTAAEPDERLAEAVRRLFPGAMLEEKSLAVAIPWQAPEDAFAEAMTEEVQSGGSFGKEVTGEVQSGYAFPYSIQWGPGTDMDGPAETVKLEGVPREGYRLILSGSTALIGANDAAGLFYGLQTLRQLLDQGAPLPAADIADWPDAPLRCLNYDLRQTFSKPELLVEYMDTMAAFKTNALLIEYEDKFPFARHRDLAHPRHALTDERLDALLDAAQRNFIEVIPLQQTFGHLEYVLGRDEYRHLRETEASTGELCPSRPESFALVCGLLEEMAARHPRSRYLHLGCDEVYSLCECPACREAFGGSRNRAFLSFVNRLIGFACSLGKKPIIWQDILAACSDEELRDLDPRVAVMIWHYNGKNIDRLVSPLASRLRGLGIEVIGAPSVRCFDRKDDQNYPLAQERIDNIEQWARVAAEQNMAGLVGTNWTAVFSLGVPYGIFETSWYTSAYFADAAWNLKRSGGWSRRRFIDRFLHVFHGIRPKTAEALLGRHDDADYYASMPKLLDAAVRNRETASLIAAMVDFETAADRSRTIHKYVYRWRLFPGSEPERRSLTNNYRITRAGLRRARARMEAALKTFQPADMAEHYLLSRFYLHDFLDETLYRPMGLTEAEERDESGDNGA</sequence>
<gene>
    <name evidence="7" type="ORF">H7C18_03365</name>
</gene>
<dbReference type="InterPro" id="IPR038901">
    <property type="entry name" value="HEXDC-like"/>
</dbReference>
<evidence type="ECO:0000256" key="2">
    <source>
        <dbReference type="ARBA" id="ARBA00022801"/>
    </source>
</evidence>
<dbReference type="SUPFAM" id="SSF51445">
    <property type="entry name" value="(Trans)glycosidases"/>
    <property type="match status" value="1"/>
</dbReference>
<evidence type="ECO:0000259" key="6">
    <source>
        <dbReference type="Pfam" id="PF02838"/>
    </source>
</evidence>
<dbReference type="EMBL" id="JACJVO010000003">
    <property type="protein sequence ID" value="MBB6729926.1"/>
    <property type="molecule type" value="Genomic_DNA"/>
</dbReference>
<evidence type="ECO:0000256" key="1">
    <source>
        <dbReference type="ARBA" id="ARBA00006285"/>
    </source>
</evidence>
<keyword evidence="2 7" id="KW-0378">Hydrolase</keyword>